<sequence length="81" mass="8652">MAALEPSSGLLDIARPGLSSRKLSRVRSHAAGCRSMQTKQSTKNNLKGLSSNRGEEKRKGAASNEACRGARCAHDGNRNSR</sequence>
<feature type="compositionally biased region" description="Polar residues" evidence="1">
    <location>
        <begin position="35"/>
        <end position="52"/>
    </location>
</feature>
<dbReference type="Proteomes" id="UP000054559">
    <property type="component" value="Unassembled WGS sequence"/>
</dbReference>
<accession>A0A0J8QQB3</accession>
<protein>
    <submittedName>
        <fullName evidence="2">Uncharacterized protein</fullName>
    </submittedName>
</protein>
<dbReference type="AlphaFoldDB" id="A0A0J8QQB3"/>
<name>A0A0J8QQB3_COCIT</name>
<dbReference type="OrthoDB" id="106784at2759"/>
<proteinExistence type="predicted"/>
<reference evidence="3" key="1">
    <citation type="journal article" date="2010" name="Genome Res.">
        <title>Population genomic sequencing of Coccidioides fungi reveals recent hybridization and transposon control.</title>
        <authorList>
            <person name="Neafsey D.E."/>
            <person name="Barker B.M."/>
            <person name="Sharpton T.J."/>
            <person name="Stajich J.E."/>
            <person name="Park D.J."/>
            <person name="Whiston E."/>
            <person name="Hung C.-Y."/>
            <person name="McMahan C."/>
            <person name="White J."/>
            <person name="Sykes S."/>
            <person name="Heiman D."/>
            <person name="Young S."/>
            <person name="Zeng Q."/>
            <person name="Abouelleil A."/>
            <person name="Aftuck L."/>
            <person name="Bessette D."/>
            <person name="Brown A."/>
            <person name="FitzGerald M."/>
            <person name="Lui A."/>
            <person name="Macdonald J.P."/>
            <person name="Priest M."/>
            <person name="Orbach M.J."/>
            <person name="Galgiani J.N."/>
            <person name="Kirkland T.N."/>
            <person name="Cole G.T."/>
            <person name="Birren B.W."/>
            <person name="Henn M.R."/>
            <person name="Taylor J.W."/>
            <person name="Rounsley S.D."/>
        </authorList>
    </citation>
    <scope>NUCLEOTIDE SEQUENCE [LARGE SCALE GENOMIC DNA]</scope>
    <source>
        <strain evidence="3">RMSCC 3703</strain>
    </source>
</reference>
<feature type="compositionally biased region" description="Basic and acidic residues" evidence="1">
    <location>
        <begin position="72"/>
        <end position="81"/>
    </location>
</feature>
<gene>
    <name evidence="2" type="ORF">CISG_04433</name>
</gene>
<evidence type="ECO:0000313" key="2">
    <source>
        <dbReference type="EMBL" id="KMU74360.1"/>
    </source>
</evidence>
<feature type="region of interest" description="Disordered" evidence="1">
    <location>
        <begin position="1"/>
        <end position="81"/>
    </location>
</feature>
<dbReference type="EMBL" id="DS268135">
    <property type="protein sequence ID" value="KMU74360.1"/>
    <property type="molecule type" value="Genomic_DNA"/>
</dbReference>
<evidence type="ECO:0000256" key="1">
    <source>
        <dbReference type="SAM" id="MobiDB-lite"/>
    </source>
</evidence>
<evidence type="ECO:0000313" key="3">
    <source>
        <dbReference type="Proteomes" id="UP000054559"/>
    </source>
</evidence>
<organism evidence="2 3">
    <name type="scientific">Coccidioides immitis RMSCC 3703</name>
    <dbReference type="NCBI Taxonomy" id="454286"/>
    <lineage>
        <taxon>Eukaryota</taxon>
        <taxon>Fungi</taxon>
        <taxon>Dikarya</taxon>
        <taxon>Ascomycota</taxon>
        <taxon>Pezizomycotina</taxon>
        <taxon>Eurotiomycetes</taxon>
        <taxon>Eurotiomycetidae</taxon>
        <taxon>Onygenales</taxon>
        <taxon>Onygenaceae</taxon>
        <taxon>Coccidioides</taxon>
    </lineage>
</organism>